<sequence length="189" mass="20336">MASARLSLMIAIVAFAILRPGGTATAQTVQLPSIETFSYSGSVLVPDRGTTYLGGNRSASFGSNRNGLHHGFGSSQSISQATASATIIDLAEMDRQILGGTPEQFLTRERERERSAAAPPTNRDPDYHGKALVRHARTQYRQGNMSSAFAAYQQAIAVLSPHLKNLATAEFKRVFGTAAEQTLHMATLR</sequence>
<name>A0ABP9W0T5_9BACT</name>
<organism evidence="3 4">
    <name type="scientific">Novipirellula caenicola</name>
    <dbReference type="NCBI Taxonomy" id="1536901"/>
    <lineage>
        <taxon>Bacteria</taxon>
        <taxon>Pseudomonadati</taxon>
        <taxon>Planctomycetota</taxon>
        <taxon>Planctomycetia</taxon>
        <taxon>Pirellulales</taxon>
        <taxon>Pirellulaceae</taxon>
        <taxon>Novipirellula</taxon>
    </lineage>
</organism>
<evidence type="ECO:0000256" key="1">
    <source>
        <dbReference type="SAM" id="MobiDB-lite"/>
    </source>
</evidence>
<evidence type="ECO:0008006" key="5">
    <source>
        <dbReference type="Google" id="ProtNLM"/>
    </source>
</evidence>
<feature type="signal peptide" evidence="2">
    <location>
        <begin position="1"/>
        <end position="26"/>
    </location>
</feature>
<keyword evidence="4" id="KW-1185">Reference proteome</keyword>
<feature type="chain" id="PRO_5045517406" description="Tetratricopeptide repeat protein" evidence="2">
    <location>
        <begin position="27"/>
        <end position="189"/>
    </location>
</feature>
<feature type="region of interest" description="Disordered" evidence="1">
    <location>
        <begin position="109"/>
        <end position="128"/>
    </location>
</feature>
<evidence type="ECO:0000313" key="3">
    <source>
        <dbReference type="EMBL" id="GAA5510110.1"/>
    </source>
</evidence>
<gene>
    <name evidence="3" type="ORF">Rcae01_05616</name>
</gene>
<protein>
    <recommendedName>
        <fullName evidence="5">Tetratricopeptide repeat protein</fullName>
    </recommendedName>
</protein>
<accession>A0ABP9W0T5</accession>
<comment type="caution">
    <text evidence="3">The sequence shown here is derived from an EMBL/GenBank/DDBJ whole genome shotgun (WGS) entry which is preliminary data.</text>
</comment>
<reference evidence="3 4" key="1">
    <citation type="submission" date="2024-02" db="EMBL/GenBank/DDBJ databases">
        <title>Rhodopirellula caenicola NBRC 110016.</title>
        <authorList>
            <person name="Ichikawa N."/>
            <person name="Katano-Makiyama Y."/>
            <person name="Hidaka K."/>
        </authorList>
    </citation>
    <scope>NUCLEOTIDE SEQUENCE [LARGE SCALE GENOMIC DNA]</scope>
    <source>
        <strain evidence="3 4">NBRC 110016</strain>
    </source>
</reference>
<dbReference type="Proteomes" id="UP001416858">
    <property type="component" value="Unassembled WGS sequence"/>
</dbReference>
<keyword evidence="2" id="KW-0732">Signal</keyword>
<evidence type="ECO:0000313" key="4">
    <source>
        <dbReference type="Proteomes" id="UP001416858"/>
    </source>
</evidence>
<dbReference type="RefSeq" id="WP_345687741.1">
    <property type="nucleotide sequence ID" value="NZ_BAABRO010000019.1"/>
</dbReference>
<evidence type="ECO:0000256" key="2">
    <source>
        <dbReference type="SAM" id="SignalP"/>
    </source>
</evidence>
<proteinExistence type="predicted"/>
<dbReference type="EMBL" id="BAABRO010000019">
    <property type="protein sequence ID" value="GAA5510110.1"/>
    <property type="molecule type" value="Genomic_DNA"/>
</dbReference>